<keyword evidence="10 13" id="KW-0175">Coiled coil</keyword>
<dbReference type="InterPro" id="IPR004273">
    <property type="entry name" value="Dynein_heavy_D6_P-loop"/>
</dbReference>
<dbReference type="Gene3D" id="1.10.287.2620">
    <property type="match status" value="1"/>
</dbReference>
<evidence type="ECO:0000256" key="1">
    <source>
        <dbReference type="ARBA" id="ARBA00004245"/>
    </source>
</evidence>
<dbReference type="Pfam" id="PF12774">
    <property type="entry name" value="AAA_6"/>
    <property type="match status" value="1"/>
</dbReference>
<dbReference type="Pfam" id="PF08393">
    <property type="entry name" value="DHC_N2"/>
    <property type="match status" value="1"/>
</dbReference>
<dbReference type="InterPro" id="IPR024317">
    <property type="entry name" value="Dynein_heavy_chain_D4_dom"/>
</dbReference>
<evidence type="ECO:0000256" key="6">
    <source>
        <dbReference type="ARBA" id="ARBA00022737"/>
    </source>
</evidence>
<dbReference type="Pfam" id="PF18198">
    <property type="entry name" value="AAA_lid_11"/>
    <property type="match status" value="1"/>
</dbReference>
<comment type="similarity">
    <text evidence="2">Belongs to the dynein heavy chain family.</text>
</comment>
<dbReference type="InterPro" id="IPR042219">
    <property type="entry name" value="AAA_lid_11_sf"/>
</dbReference>
<keyword evidence="6" id="KW-0677">Repeat</keyword>
<organism evidence="15 16">
    <name type="scientific">Mycetomoellerius zeteki</name>
    <dbReference type="NCBI Taxonomy" id="64791"/>
    <lineage>
        <taxon>Eukaryota</taxon>
        <taxon>Metazoa</taxon>
        <taxon>Ecdysozoa</taxon>
        <taxon>Arthropoda</taxon>
        <taxon>Hexapoda</taxon>
        <taxon>Insecta</taxon>
        <taxon>Pterygota</taxon>
        <taxon>Neoptera</taxon>
        <taxon>Endopterygota</taxon>
        <taxon>Hymenoptera</taxon>
        <taxon>Apocrita</taxon>
        <taxon>Aculeata</taxon>
        <taxon>Formicoidea</taxon>
        <taxon>Formicidae</taxon>
        <taxon>Myrmicinae</taxon>
        <taxon>Mycetomoellerius</taxon>
    </lineage>
</organism>
<dbReference type="Pfam" id="PF12781">
    <property type="entry name" value="AAA_9"/>
    <property type="match status" value="1"/>
</dbReference>
<evidence type="ECO:0000256" key="2">
    <source>
        <dbReference type="ARBA" id="ARBA00008887"/>
    </source>
</evidence>
<evidence type="ECO:0000256" key="8">
    <source>
        <dbReference type="ARBA" id="ARBA00022840"/>
    </source>
</evidence>
<feature type="coiled-coil region" evidence="13">
    <location>
        <begin position="2892"/>
        <end position="2989"/>
    </location>
</feature>
<feature type="domain" description="AAA+ ATPase" evidence="14">
    <location>
        <begin position="1560"/>
        <end position="1697"/>
    </location>
</feature>
<proteinExistence type="inferred from homology"/>
<dbReference type="GO" id="GO:0000070">
    <property type="term" value="P:mitotic sister chromatid segregation"/>
    <property type="evidence" value="ECO:0007669"/>
    <property type="project" value="UniProtKB-ARBA"/>
</dbReference>
<dbReference type="Proteomes" id="UP000075809">
    <property type="component" value="Unassembled WGS sequence"/>
</dbReference>
<dbReference type="Gene3D" id="3.10.490.20">
    <property type="match status" value="1"/>
</dbReference>
<dbReference type="STRING" id="64791.A0A151X4U3"/>
<dbReference type="Pfam" id="PF12780">
    <property type="entry name" value="AAA_8"/>
    <property type="match status" value="1"/>
</dbReference>
<evidence type="ECO:0000256" key="7">
    <source>
        <dbReference type="ARBA" id="ARBA00022741"/>
    </source>
</evidence>
<dbReference type="Gene3D" id="1.20.920.20">
    <property type="match status" value="1"/>
</dbReference>
<dbReference type="InterPro" id="IPR043160">
    <property type="entry name" value="Dynein_C_barrel"/>
</dbReference>
<dbReference type="InterPro" id="IPR003593">
    <property type="entry name" value="AAA+_ATPase"/>
</dbReference>
<evidence type="ECO:0000256" key="3">
    <source>
        <dbReference type="ARBA" id="ARBA00022197"/>
    </source>
</evidence>
<keyword evidence="16" id="KW-1185">Reference proteome</keyword>
<gene>
    <name evidence="15" type="ORF">ALC60_05925</name>
</gene>
<keyword evidence="4" id="KW-0963">Cytoplasm</keyword>
<keyword evidence="8" id="KW-0067">ATP-binding</keyword>
<dbReference type="InterPro" id="IPR013602">
    <property type="entry name" value="Dynein_heavy_linker"/>
</dbReference>
<dbReference type="GO" id="GO:1902850">
    <property type="term" value="P:microtubule cytoskeleton organization involved in mitosis"/>
    <property type="evidence" value="ECO:0007669"/>
    <property type="project" value="UniProtKB-ARBA"/>
</dbReference>
<dbReference type="GO" id="GO:0000235">
    <property type="term" value="C:astral microtubule"/>
    <property type="evidence" value="ECO:0007669"/>
    <property type="project" value="UniProtKB-ARBA"/>
</dbReference>
<dbReference type="InterPro" id="IPR043157">
    <property type="entry name" value="Dynein_AAA1S"/>
</dbReference>
<dbReference type="InterPro" id="IPR035699">
    <property type="entry name" value="AAA_6"/>
</dbReference>
<dbReference type="Gene3D" id="3.20.180.20">
    <property type="entry name" value="Dynein heavy chain, N-terminal domain 2"/>
    <property type="match status" value="1"/>
</dbReference>
<reference evidence="15 16" key="1">
    <citation type="submission" date="2015-09" db="EMBL/GenBank/DDBJ databases">
        <title>Trachymyrmex zeteki WGS genome.</title>
        <authorList>
            <person name="Nygaard S."/>
            <person name="Hu H."/>
            <person name="Boomsma J."/>
            <person name="Zhang G."/>
        </authorList>
    </citation>
    <scope>NUCLEOTIDE SEQUENCE [LARGE SCALE GENOMIC DNA]</scope>
    <source>
        <strain evidence="15">Tzet28-1</strain>
        <tissue evidence="15">Whole body</tissue>
    </source>
</reference>
<keyword evidence="5" id="KW-0493">Microtubule</keyword>
<sequence length="3975" mass="444982">MVVADKRRHLIVSTAGNFFSASVQHDDEDIEDREILDRFLEQSSCRTLCARPVDTDRNQVRLKLSTELPAGIRNTLVFFKVTAATVTEENFHDVVQVASTGCGDGSVLIEGLRQVWAPTLRSSGLSTSCLKKLEEGLLNSGFSTTVAEEEEFWKRKRDEAKRSHERTNCEEAAKTVKNIKLELESAAVSRDELIAVEEACEAISVFVDDLWKLGGPVYTEERMKSFLDVIGNEVVQLIQNYLDAVDTTDIRAKDETIAFGATVCEKWVNATQKLTEFFWPHHSLHPWRGPIFVPEKCSKLGRNLRQMSELRAQHRQLSKLLTPSERSGLGIEKLLQTFDDTRVALGNDEWDNEWNRLRRKIEDGLIPAEERVAQKLKDHIADADTPSALVAEFERYSELMKREGLKRALRGERESLLAAYRDLIENRLAGPDTEYLLDAPKVLQEIQTARSAEVRLESLAKLGKINTTKNDITKKDLSLGTDSPVVELTGTSMMRVTYDPRLMTLIREARALSGEGVELPREIRELVDRASSLAGRARALQQVATFHNTIGDRMVPSQRPLMLTIALELARAVQEQSGIVWSDPHLVDVYTARLKELVVKFARQNSELISKHSTLRDYVSGLLKGDAVHLVGNQNVWKETLTNMRAIVDAVDSEHGNARAWKLHWDRQLLKALGVAYRNALPSLSRKLSEIRVELTFRDGSLQWRPPLEDVRAKLYSGIRRSLSIPVNFRGVGDVADARFGDLVQKNAYLFSGVYKQVEIVLSTLELFRTKWLNLATPANIDVGERLKGKPPQEWAKAFKEAKQWAQEVGKLRGCEVKISCICIDTATTRNDLEIASRHYWERLSSDLRVEASSRLVAIVDFLSFASKELERRPRDVEEVGLAHEAHARIEQVLAKVMAAWTSEKLDGVNVAHAALQDLGDRLEKHKAVMTRLLEDAKVNLRHRAIALRDERERWQVKWSARSENLTLDWLVSMKERWLNLNGQLDSLKADCKRISLDLENVVEDGDINLSQVERELETEESNYRFQSEFLEELKNQETEEWAVARRRLPRLHDWLDSWENKIRLHDNMEIDTFVGKKIKEVRSAIESIQPLRGDEIADEHWTELIPILGLKVENPRSITLGHLLACIEALKENEDRIKEITKRAVAESGIRQALIDLEVWESTASLPLQESTDSKNMMILLVGDYGGLLAKIEELRLLLEGAKGTSGHDRFASRAARCEAALSELEERIKALSNVQRKWIYLDPVYGSGAAPNDSGKWPRADKEFRYLIGEVSRDPRVPSLRQLSLPALISLKDLLDRCQKCLDEFLEEKRAAYPRLYFLSDEDLLELVSGSGRGLEAHLPKLYHGIGSVVKENNSLTAIVSPEREVLKLPKAVDLTEPLPRWLHNLEKGIRNALCQSLEKCLNDSTPDPSVYPTQILLLSERIGFTERCERALKEGRATLQKLVEYLETQRARYRGLEDAGDKLTALKARGLLLDTVHHLQVARTLLKIVITGENASWTWHKQLRSYKINQDKYVVRCAGAELPYRFEYQGASIGLVRTPLTEKCFLALTQAMKLGLGGSPTGPAGTGKTESVKALASVLGRLVLVFNCDEGMDTGSMKRILGGLAQAGAWGCFDEFNRLEEDTLSAVSMLVRPLQEALRDGSSEILLGDQKIKLDPHCCIFITMNPAGSEYGGRRKLPDSLARLFRPISMAHPDKSDIAKTLLECAGFLEATTLGKRLVEALEIAGTILSEQPHYDWGLRALKSVLNDLRPIANVDETTRLLVSIRASTLPKLTEADTTKFLSLLDDLFPKANLPLSVSTESEDLVVALLKVCETRGLTKEITNRCIQLNDLLKSRTGVAIVGPPGSGKSSIRSCLTEALAKIGVPIQQVIVYPGAIPKSKLLGHVNPRTREWKEGVLSSAVTSAGNSATWIIFNGDVEPEWAEALNSALDDNRLLTLPNGIGIKLGSGTRFIFETHKLADASPATVSRLGVLHLGSTRPTSLLVPWRLEQLSSTAAEIANTHLCSCLDETLKINVNSSSASGLMAATLYHLRKAQTFAQATQALLVSLCGQVENAQSKNDLAKFIYGSTESWCPDPQKPSAVLYDSETDRLVPFSDTYESVDTDYGPISISDRIKKALAAILPWIEDGHPIMIRGLEACGKNALIDVALARIKNQDAMTVVRGSSLYGPNNLLNRLKKACLRLESSSQGRTYKPRSGSRMLLILEDIHLAAKDLQELVRELLQEEGFFEEDLEFSKISVTIICTADVNTRLHPRLEALFATYYLEYPSQKDVAAILELHLRTSLKEVDFVIAESWIARIKPSILDAFRSISSTQESSFTWTLKDIVLWAKLLKHYPTPENEAYITHYLLDIGQRLFRARLTPKALTRWESLLISKDSEVKDFNNDVYAWKSANIGLYPLSEEQWREEIINAAARCAREGQPVQASISSYLLEIIAGLSWAIGCDFRGMVLIGRPGAGRRSAVKLVATFSSLRLIDSGPERGKVAVKNAVQAAGIENQPTLLLLEEHHVREESLAVMVSAIVSKGEVPGLYAAEELDALVASLADLARREDFQGTLEQYLYHRLRKYLRIVVILDSEEIESSSLLRLGLLRHCALLGSGPGGPDEWWSRESSLIKLAIQEDTLQLDELEELSNCAKVIIGAHLQAPRYQRAPARFFALVHTWRYLRDTWSKEVEEKLRSLEAGISKLREAGDQVAKLEDEVSRQRQELEVEKGRANAALEQITATMRGATTQRGEMTSLKANTERESAELARRKADIESELGKVEPLVAQAAQAVAGISADALAEVRSLRAPPAPVRDVLEGVLRLMGIKDTSWNSMKTFLAKRGVKDEIRNWDARRSTPASLEAVSKLIKERPDSFEEKTAKRASVAAAPLAAWVLANLQYGQILVQVAPLEREQRQLADRLAAAEAQLGKLETGLNTVESRVAQLQKELAEHTRGAAELQLRTESAEASLSTARALLRKLDTEHRDWQTQFQELTARKERLDVEAANAAALLVYQDPERDDNWKKSATKLLVTERERLLWRAQGLPADTSSLVAASRVLKGPLVPIFLDPSGVAVIWIKRNFGTRLEITQPENPKFLTALELAVRFGKPLLVEEVVEFPSILLPLLRRGPLRLGDRILPAQEGFQLFLATRKDRLEDIPKEADAVLCEITLGAGTKSLAERFVEKLLLNETPELEAQRREALEREERLSGERDAARLDVLSQLATARGQDLLQESQEQGGLLSSLEATQAKAKEIAIALEESRQSLNEVSRRAKNHEKFAQFAANVYETIKGLTLLSSLYVISTEAYTDICLKAVQDDISYTNEDGKKESRGLIEKRLITLTFHHCAKAIYRKHRLPLALHMALSLNPVSDVERNLLFDSGAISNVDNSDFELPEWIPDERREAVQALGSSLPNVSVRMKSSWLNNISDIYADNGLSAFQKVLIVKALRPDYLHTALSKLAAKQLGKYQSVKDLAPPLWSLSTIVQEKAGSYAVLLLLSPGTDPGPELKVLAEKYTSSGFTEVSLGQGHVTQAELALETACRNGGWVLLSNLQLALNWLPRLESMLRSSMCTTNKNSSTRIWLTTEECSGFYPGLAGLCLKLAYEPPEGVKRNMRKSLQQLRQSQRNGDDVAATTLVLAWLHATLQERRNFVPQGWIRPYEWNESDLEAAYELVVKNVAKEKRSQRENILACKGDWQIGRGLLDVAIYGGRLQDDYDARALRSMIRNIWSKDIFEGRRKLGDVLKVTDTMGDPVKLLEIMDDVDSPKEYFGLPANAHRAWERAAAEKALTYLKGILMKPLNNSEGNSDKLEKSKVQHDLKVVMDRQCSLTFTCDTGAISERKGNPLQDFFIDEIDLTKKLLQIVQTDMDASSFEDNEYNYMYFFIIMKIIIYVMLTGASIEEGVLKDLDVNSAAVAVAPTCQVAFMPEEYSDDKSDGNLYALEDTYRQDYLNIPVYTSVQREALICSLPIMCPREECDAWLRRGVILYLK</sequence>
<evidence type="ECO:0000256" key="5">
    <source>
        <dbReference type="ARBA" id="ARBA00022701"/>
    </source>
</evidence>
<evidence type="ECO:0000256" key="12">
    <source>
        <dbReference type="ARBA" id="ARBA00023212"/>
    </source>
</evidence>
<evidence type="ECO:0000256" key="9">
    <source>
        <dbReference type="ARBA" id="ARBA00023017"/>
    </source>
</evidence>
<dbReference type="Gene3D" id="3.40.50.300">
    <property type="entry name" value="P-loop containing nucleotide triphosphate hydrolases"/>
    <property type="match status" value="5"/>
</dbReference>
<evidence type="ECO:0000313" key="16">
    <source>
        <dbReference type="Proteomes" id="UP000075809"/>
    </source>
</evidence>
<dbReference type="GO" id="GO:0030473">
    <property type="term" value="P:nuclear migration along microtubule"/>
    <property type="evidence" value="ECO:0007669"/>
    <property type="project" value="UniProtKB-ARBA"/>
</dbReference>
<dbReference type="GO" id="GO:0005938">
    <property type="term" value="C:cell cortex"/>
    <property type="evidence" value="ECO:0007669"/>
    <property type="project" value="UniProtKB-ARBA"/>
</dbReference>
<keyword evidence="11" id="KW-0505">Motor protein</keyword>
<keyword evidence="7" id="KW-0547">Nucleotide-binding</keyword>
<dbReference type="SMART" id="SM00382">
    <property type="entry name" value="AAA"/>
    <property type="match status" value="2"/>
</dbReference>
<evidence type="ECO:0000256" key="4">
    <source>
        <dbReference type="ARBA" id="ARBA00022490"/>
    </source>
</evidence>
<dbReference type="Pfam" id="PF03028">
    <property type="entry name" value="Dynein_heavy"/>
    <property type="match status" value="1"/>
</dbReference>
<keyword evidence="12" id="KW-0206">Cytoskeleton</keyword>
<dbReference type="Gene3D" id="1.20.58.1120">
    <property type="match status" value="1"/>
</dbReference>
<protein>
    <recommendedName>
        <fullName evidence="3">Dynein heavy chain, cytoplasmic</fullName>
    </recommendedName>
</protein>
<dbReference type="GO" id="GO:0030286">
    <property type="term" value="C:dynein complex"/>
    <property type="evidence" value="ECO:0007669"/>
    <property type="project" value="UniProtKB-KW"/>
</dbReference>
<dbReference type="GO" id="GO:0045505">
    <property type="term" value="F:dynein intermediate chain binding"/>
    <property type="evidence" value="ECO:0007669"/>
    <property type="project" value="InterPro"/>
</dbReference>
<feature type="coiled-coil region" evidence="13">
    <location>
        <begin position="985"/>
        <end position="1037"/>
    </location>
</feature>
<dbReference type="PANTHER" id="PTHR45703:SF22">
    <property type="entry name" value="DYNEIN CYTOPLASMIC 2 HEAVY CHAIN 1"/>
    <property type="match status" value="1"/>
</dbReference>
<dbReference type="EMBL" id="KQ982548">
    <property type="protein sequence ID" value="KYQ55300.1"/>
    <property type="molecule type" value="Genomic_DNA"/>
</dbReference>
<evidence type="ECO:0000259" key="14">
    <source>
        <dbReference type="SMART" id="SM00382"/>
    </source>
</evidence>
<dbReference type="InterPro" id="IPR042222">
    <property type="entry name" value="Dynein_2_N"/>
</dbReference>
<feature type="domain" description="AAA+ ATPase" evidence="14">
    <location>
        <begin position="1838"/>
        <end position="2275"/>
    </location>
</feature>
<comment type="subcellular location">
    <subcellularLocation>
        <location evidence="1">Cytoplasm</location>
        <location evidence="1">Cytoskeleton</location>
    </subcellularLocation>
</comment>
<evidence type="ECO:0000256" key="13">
    <source>
        <dbReference type="SAM" id="Coils"/>
    </source>
</evidence>
<dbReference type="Gene3D" id="1.20.140.100">
    <property type="entry name" value="Dynein heavy chain, N-terminal domain 2"/>
    <property type="match status" value="1"/>
</dbReference>
<dbReference type="InterPro" id="IPR026983">
    <property type="entry name" value="DHC"/>
</dbReference>
<dbReference type="InterPro" id="IPR041658">
    <property type="entry name" value="AAA_lid_11"/>
</dbReference>
<dbReference type="InterPro" id="IPR035706">
    <property type="entry name" value="AAA_9"/>
</dbReference>
<dbReference type="Pfam" id="PF12777">
    <property type="entry name" value="MT"/>
    <property type="match status" value="1"/>
</dbReference>
<dbReference type="Gene3D" id="1.20.920.30">
    <property type="match status" value="1"/>
</dbReference>
<dbReference type="SUPFAM" id="SSF52540">
    <property type="entry name" value="P-loop containing nucleoside triphosphate hydrolases"/>
    <property type="match status" value="3"/>
</dbReference>
<dbReference type="Gene3D" id="1.10.8.720">
    <property type="entry name" value="Region D6 of dynein motor"/>
    <property type="match status" value="1"/>
</dbReference>
<dbReference type="Gene3D" id="1.10.8.710">
    <property type="match status" value="1"/>
</dbReference>
<dbReference type="InterPro" id="IPR027417">
    <property type="entry name" value="P-loop_NTPase"/>
</dbReference>
<feature type="coiled-coil region" evidence="13">
    <location>
        <begin position="2673"/>
        <end position="2763"/>
    </location>
</feature>
<evidence type="ECO:0000256" key="10">
    <source>
        <dbReference type="ARBA" id="ARBA00023054"/>
    </source>
</evidence>
<accession>A0A151X4U3</accession>
<evidence type="ECO:0000313" key="15">
    <source>
        <dbReference type="EMBL" id="KYQ55300.1"/>
    </source>
</evidence>
<dbReference type="FunFam" id="1.20.920.20:FF:000002">
    <property type="entry name" value="Cytoplasmic dynein 1 heavy chain"/>
    <property type="match status" value="1"/>
</dbReference>
<dbReference type="GO" id="GO:0051959">
    <property type="term" value="F:dynein light intermediate chain binding"/>
    <property type="evidence" value="ECO:0007669"/>
    <property type="project" value="InterPro"/>
</dbReference>
<dbReference type="GO" id="GO:0005524">
    <property type="term" value="F:ATP binding"/>
    <property type="evidence" value="ECO:0007669"/>
    <property type="project" value="UniProtKB-KW"/>
</dbReference>
<name>A0A151X4U3_9HYME</name>
<dbReference type="InterPro" id="IPR024743">
    <property type="entry name" value="Dynein_HC_stalk"/>
</dbReference>
<evidence type="ECO:0000256" key="11">
    <source>
        <dbReference type="ARBA" id="ARBA00023175"/>
    </source>
</evidence>
<dbReference type="GO" id="GO:0008569">
    <property type="term" value="F:minus-end-directed microtubule motor activity"/>
    <property type="evidence" value="ECO:0007669"/>
    <property type="project" value="InterPro"/>
</dbReference>
<feature type="coiled-coil region" evidence="13">
    <location>
        <begin position="1209"/>
        <end position="1236"/>
    </location>
</feature>
<dbReference type="PANTHER" id="PTHR45703">
    <property type="entry name" value="DYNEIN HEAVY CHAIN"/>
    <property type="match status" value="1"/>
</dbReference>
<keyword evidence="9" id="KW-0243">Dynein</keyword>
<dbReference type="InterPro" id="IPR042228">
    <property type="entry name" value="Dynein_linker_3"/>
</dbReference>
<dbReference type="FunFam" id="3.40.50.300:FF:000996">
    <property type="entry name" value="Cytoplasmic dynein heavy chain"/>
    <property type="match status" value="1"/>
</dbReference>